<dbReference type="OrthoDB" id="320547at2157"/>
<keyword evidence="2" id="KW-1133">Transmembrane helix</keyword>
<feature type="transmembrane region" description="Helical" evidence="2">
    <location>
        <begin position="269"/>
        <end position="291"/>
    </location>
</feature>
<feature type="compositionally biased region" description="Basic and acidic residues" evidence="1">
    <location>
        <begin position="159"/>
        <end position="169"/>
    </location>
</feature>
<dbReference type="AlphaFoldDB" id="A0A5P9P1A1"/>
<keyword evidence="2" id="KW-0472">Membrane</keyword>
<protein>
    <submittedName>
        <fullName evidence="3">Uncharacterized protein</fullName>
    </submittedName>
</protein>
<evidence type="ECO:0000313" key="4">
    <source>
        <dbReference type="Proteomes" id="UP000326170"/>
    </source>
</evidence>
<gene>
    <name evidence="3" type="ORF">GCU68_04825</name>
</gene>
<evidence type="ECO:0000313" key="3">
    <source>
        <dbReference type="EMBL" id="QFU81905.1"/>
    </source>
</evidence>
<proteinExistence type="predicted"/>
<sequence>MTLVQENVYRRTDAGTVGWDDELDAVLLRWHGFATSESFREHMRLCIELLEATGANKMYADARDQGAISEEDKLWSITEWATQADAAGLDALVIVYPESVIAKMSVDSVMEQVDDDIERLITDDVTEGRNWIAERPTTATDVAVSELSLSVDPTSDTGDEPKTVERTDDVDVPTGTDTVPESATDDATTSPPEPESETETDADATTAAEAALDSTATTASSTESTAESSTDASVDPPTVAAIGGIIGLIGITVVVISNGEIPVFVSNGLVNATLLLGSAVLGGMMVGWAGAKAIA</sequence>
<dbReference type="RefSeq" id="WP_152939461.1">
    <property type="nucleotide sequence ID" value="NZ_CP045488.1"/>
</dbReference>
<feature type="compositionally biased region" description="Low complexity" evidence="1">
    <location>
        <begin position="172"/>
        <end position="190"/>
    </location>
</feature>
<reference evidence="3 4" key="1">
    <citation type="journal article" date="2007" name="Int. J. Syst. Evol. Microbiol.">
        <title>Natronorubrum sulfidifaciens sp. nov., an extremely haloalkaliphilic archaeon isolated from Aiding salt lake in Xin-Jiang, China.</title>
        <authorList>
            <person name="Cui H.L."/>
            <person name="Tohty D."/>
            <person name="Liu H.C."/>
            <person name="Liu S.J."/>
            <person name="Oren A."/>
            <person name="Zhou P.J."/>
        </authorList>
    </citation>
    <scope>NUCLEOTIDE SEQUENCE [LARGE SCALE GENOMIC DNA]</scope>
    <source>
        <strain evidence="3 4">7-3</strain>
    </source>
</reference>
<dbReference type="KEGG" id="nas:GCU68_04825"/>
<dbReference type="GeneID" id="42300345"/>
<feature type="compositionally biased region" description="Low complexity" evidence="1">
    <location>
        <begin position="203"/>
        <end position="236"/>
    </location>
</feature>
<dbReference type="Proteomes" id="UP000326170">
    <property type="component" value="Chromosome"/>
</dbReference>
<evidence type="ECO:0000256" key="1">
    <source>
        <dbReference type="SAM" id="MobiDB-lite"/>
    </source>
</evidence>
<feature type="region of interest" description="Disordered" evidence="1">
    <location>
        <begin position="146"/>
        <end position="236"/>
    </location>
</feature>
<evidence type="ECO:0000256" key="2">
    <source>
        <dbReference type="SAM" id="Phobius"/>
    </source>
</evidence>
<keyword evidence="2" id="KW-0812">Transmembrane</keyword>
<feature type="transmembrane region" description="Helical" evidence="2">
    <location>
        <begin position="238"/>
        <end position="257"/>
    </location>
</feature>
<accession>A0A5P9P1A1</accession>
<name>A0A5P9P1A1_9EURY</name>
<organism evidence="3 4">
    <name type="scientific">Natronorubrum aibiense</name>
    <dbReference type="NCBI Taxonomy" id="348826"/>
    <lineage>
        <taxon>Archaea</taxon>
        <taxon>Methanobacteriati</taxon>
        <taxon>Methanobacteriota</taxon>
        <taxon>Stenosarchaea group</taxon>
        <taxon>Halobacteria</taxon>
        <taxon>Halobacteriales</taxon>
        <taxon>Natrialbaceae</taxon>
        <taxon>Natronorubrum</taxon>
    </lineage>
</organism>
<keyword evidence="4" id="KW-1185">Reference proteome</keyword>
<dbReference type="EMBL" id="CP045488">
    <property type="protein sequence ID" value="QFU81905.1"/>
    <property type="molecule type" value="Genomic_DNA"/>
</dbReference>
<feature type="compositionally biased region" description="Polar residues" evidence="1">
    <location>
        <begin position="147"/>
        <end position="156"/>
    </location>
</feature>